<dbReference type="KEGG" id="gtt:GUITHDRAFT_42232"/>
<evidence type="ECO:0000256" key="8">
    <source>
        <dbReference type="ARBA" id="ARBA00022827"/>
    </source>
</evidence>
<feature type="domain" description="Phosphoadenosine phosphosulphate reductase" evidence="14">
    <location>
        <begin position="12"/>
        <end position="70"/>
    </location>
</feature>
<gene>
    <name evidence="15" type="ORF">GUITHDRAFT_42232</name>
</gene>
<evidence type="ECO:0000256" key="3">
    <source>
        <dbReference type="ARBA" id="ARBA00022630"/>
    </source>
</evidence>
<evidence type="ECO:0000256" key="12">
    <source>
        <dbReference type="ARBA" id="ARBA00049494"/>
    </source>
</evidence>
<keyword evidence="7" id="KW-0547">Nucleotide-binding</keyword>
<evidence type="ECO:0000259" key="13">
    <source>
        <dbReference type="Pfam" id="PF00994"/>
    </source>
</evidence>
<dbReference type="GeneID" id="17308509"/>
<dbReference type="EnsemblProtists" id="EKX51724">
    <property type="protein sequence ID" value="EKX51724"/>
    <property type="gene ID" value="GUITHDRAFT_42232"/>
</dbReference>
<evidence type="ECO:0000256" key="5">
    <source>
        <dbReference type="ARBA" id="ARBA00022679"/>
    </source>
</evidence>
<dbReference type="SUPFAM" id="SSF53218">
    <property type="entry name" value="Molybdenum cofactor biosynthesis proteins"/>
    <property type="match status" value="1"/>
</dbReference>
<dbReference type="Pfam" id="PF01507">
    <property type="entry name" value="PAPS_reduct"/>
    <property type="match status" value="2"/>
</dbReference>
<dbReference type="PANTHER" id="PTHR23293">
    <property type="entry name" value="FAD SYNTHETASE-RELATED FMN ADENYLYLTRANSFERASE"/>
    <property type="match status" value="1"/>
</dbReference>
<evidence type="ECO:0000256" key="6">
    <source>
        <dbReference type="ARBA" id="ARBA00022695"/>
    </source>
</evidence>
<dbReference type="GO" id="GO:0003919">
    <property type="term" value="F:FMN adenylyltransferase activity"/>
    <property type="evidence" value="ECO:0007669"/>
    <property type="project" value="UniProtKB-EC"/>
</dbReference>
<evidence type="ECO:0000313" key="17">
    <source>
        <dbReference type="Proteomes" id="UP000011087"/>
    </source>
</evidence>
<protein>
    <recommendedName>
        <fullName evidence="2">FAD synthase</fullName>
        <ecNumber evidence="2">2.7.7.2</ecNumber>
    </recommendedName>
    <alternativeName>
        <fullName evidence="10">FAD pyrophosphorylase</fullName>
    </alternativeName>
    <alternativeName>
        <fullName evidence="11">FMN adenylyltransferase</fullName>
    </alternativeName>
</protein>
<feature type="domain" description="MoaB/Mog" evidence="13">
    <location>
        <begin position="222"/>
        <end position="304"/>
    </location>
</feature>
<dbReference type="Gene3D" id="3.40.50.620">
    <property type="entry name" value="HUPs"/>
    <property type="match status" value="2"/>
</dbReference>
<dbReference type="PROSITE" id="PS00227">
    <property type="entry name" value="TUBULIN"/>
    <property type="match status" value="1"/>
</dbReference>
<dbReference type="GO" id="GO:0006747">
    <property type="term" value="P:FAD biosynthetic process"/>
    <property type="evidence" value="ECO:0007669"/>
    <property type="project" value="TreeGrafter"/>
</dbReference>
<feature type="non-terminal residue" evidence="15">
    <location>
        <position position="304"/>
    </location>
</feature>
<proteinExistence type="predicted"/>
<dbReference type="InterPro" id="IPR002500">
    <property type="entry name" value="PAPS_reduct_dom"/>
</dbReference>
<evidence type="ECO:0000256" key="4">
    <source>
        <dbReference type="ARBA" id="ARBA00022643"/>
    </source>
</evidence>
<dbReference type="PaxDb" id="55529-EKX51724"/>
<dbReference type="InterPro" id="IPR017975">
    <property type="entry name" value="Tubulin_CS"/>
</dbReference>
<accession>L1JTT2</accession>
<name>L1JTT2_GUITC</name>
<dbReference type="Pfam" id="PF00994">
    <property type="entry name" value="MoCF_biosynth"/>
    <property type="match status" value="1"/>
</dbReference>
<keyword evidence="6" id="KW-0548">Nucleotidyltransferase</keyword>
<reference evidence="17" key="2">
    <citation type="submission" date="2012-11" db="EMBL/GenBank/DDBJ databases">
        <authorList>
            <person name="Kuo A."/>
            <person name="Curtis B.A."/>
            <person name="Tanifuji G."/>
            <person name="Burki F."/>
            <person name="Gruber A."/>
            <person name="Irimia M."/>
            <person name="Maruyama S."/>
            <person name="Arias M.C."/>
            <person name="Ball S.G."/>
            <person name="Gile G.H."/>
            <person name="Hirakawa Y."/>
            <person name="Hopkins J.F."/>
            <person name="Rensing S.A."/>
            <person name="Schmutz J."/>
            <person name="Symeonidi A."/>
            <person name="Elias M."/>
            <person name="Eveleigh R.J."/>
            <person name="Herman E.K."/>
            <person name="Klute M.J."/>
            <person name="Nakayama T."/>
            <person name="Obornik M."/>
            <person name="Reyes-Prieto A."/>
            <person name="Armbrust E.V."/>
            <person name="Aves S.J."/>
            <person name="Beiko R.G."/>
            <person name="Coutinho P."/>
            <person name="Dacks J.B."/>
            <person name="Durnford D.G."/>
            <person name="Fast N.M."/>
            <person name="Green B.R."/>
            <person name="Grisdale C."/>
            <person name="Hempe F."/>
            <person name="Henrissat B."/>
            <person name="Hoppner M.P."/>
            <person name="Ishida K.-I."/>
            <person name="Kim E."/>
            <person name="Koreny L."/>
            <person name="Kroth P.G."/>
            <person name="Liu Y."/>
            <person name="Malik S.-B."/>
            <person name="Maier U.G."/>
            <person name="McRose D."/>
            <person name="Mock T."/>
            <person name="Neilson J.A."/>
            <person name="Onodera N.T."/>
            <person name="Poole A.M."/>
            <person name="Pritham E.J."/>
            <person name="Richards T.A."/>
            <person name="Rocap G."/>
            <person name="Roy S.W."/>
            <person name="Sarai C."/>
            <person name="Schaack S."/>
            <person name="Shirato S."/>
            <person name="Slamovits C.H."/>
            <person name="Spencer D.F."/>
            <person name="Suzuki S."/>
            <person name="Worden A.Z."/>
            <person name="Zauner S."/>
            <person name="Barry K."/>
            <person name="Bell C."/>
            <person name="Bharti A.K."/>
            <person name="Crow J.A."/>
            <person name="Grimwood J."/>
            <person name="Kramer R."/>
            <person name="Lindquist E."/>
            <person name="Lucas S."/>
            <person name="Salamov A."/>
            <person name="McFadden G.I."/>
            <person name="Lane C.E."/>
            <person name="Keeling P.J."/>
            <person name="Gray M.W."/>
            <person name="Grigoriev I.V."/>
            <person name="Archibald J.M."/>
        </authorList>
    </citation>
    <scope>NUCLEOTIDE SEQUENCE</scope>
    <source>
        <strain evidence="17">CCMP2712</strain>
    </source>
</reference>
<dbReference type="RefSeq" id="XP_005838704.1">
    <property type="nucleotide sequence ID" value="XM_005838647.1"/>
</dbReference>
<dbReference type="GO" id="GO:0005874">
    <property type="term" value="C:microtubule"/>
    <property type="evidence" value="ECO:0007669"/>
    <property type="project" value="InterPro"/>
</dbReference>
<dbReference type="EMBL" id="JH992974">
    <property type="protein sequence ID" value="EKX51724.1"/>
    <property type="molecule type" value="Genomic_DNA"/>
</dbReference>
<evidence type="ECO:0000313" key="16">
    <source>
        <dbReference type="EnsemblProtists" id="EKX51724"/>
    </source>
</evidence>
<evidence type="ECO:0000259" key="14">
    <source>
        <dbReference type="Pfam" id="PF01507"/>
    </source>
</evidence>
<dbReference type="GO" id="GO:0005524">
    <property type="term" value="F:ATP binding"/>
    <property type="evidence" value="ECO:0007669"/>
    <property type="project" value="UniProtKB-KW"/>
</dbReference>
<keyword evidence="4" id="KW-0288">FMN</keyword>
<keyword evidence="9" id="KW-0067">ATP-binding</keyword>
<reference evidence="15 17" key="1">
    <citation type="journal article" date="2012" name="Nature">
        <title>Algal genomes reveal evolutionary mosaicism and the fate of nucleomorphs.</title>
        <authorList>
            <consortium name="DOE Joint Genome Institute"/>
            <person name="Curtis B.A."/>
            <person name="Tanifuji G."/>
            <person name="Burki F."/>
            <person name="Gruber A."/>
            <person name="Irimia M."/>
            <person name="Maruyama S."/>
            <person name="Arias M.C."/>
            <person name="Ball S.G."/>
            <person name="Gile G.H."/>
            <person name="Hirakawa Y."/>
            <person name="Hopkins J.F."/>
            <person name="Kuo A."/>
            <person name="Rensing S.A."/>
            <person name="Schmutz J."/>
            <person name="Symeonidi A."/>
            <person name="Elias M."/>
            <person name="Eveleigh R.J."/>
            <person name="Herman E.K."/>
            <person name="Klute M.J."/>
            <person name="Nakayama T."/>
            <person name="Obornik M."/>
            <person name="Reyes-Prieto A."/>
            <person name="Armbrust E.V."/>
            <person name="Aves S.J."/>
            <person name="Beiko R.G."/>
            <person name="Coutinho P."/>
            <person name="Dacks J.B."/>
            <person name="Durnford D.G."/>
            <person name="Fast N.M."/>
            <person name="Green B.R."/>
            <person name="Grisdale C.J."/>
            <person name="Hempel F."/>
            <person name="Henrissat B."/>
            <person name="Hoppner M.P."/>
            <person name="Ishida K."/>
            <person name="Kim E."/>
            <person name="Koreny L."/>
            <person name="Kroth P.G."/>
            <person name="Liu Y."/>
            <person name="Malik S.B."/>
            <person name="Maier U.G."/>
            <person name="McRose D."/>
            <person name="Mock T."/>
            <person name="Neilson J.A."/>
            <person name="Onodera N.T."/>
            <person name="Poole A.M."/>
            <person name="Pritham E.J."/>
            <person name="Richards T.A."/>
            <person name="Rocap G."/>
            <person name="Roy S.W."/>
            <person name="Sarai C."/>
            <person name="Schaack S."/>
            <person name="Shirato S."/>
            <person name="Slamovits C.H."/>
            <person name="Spencer D.F."/>
            <person name="Suzuki S."/>
            <person name="Worden A.Z."/>
            <person name="Zauner S."/>
            <person name="Barry K."/>
            <person name="Bell C."/>
            <person name="Bharti A.K."/>
            <person name="Crow J.A."/>
            <person name="Grimwood J."/>
            <person name="Kramer R."/>
            <person name="Lindquist E."/>
            <person name="Lucas S."/>
            <person name="Salamov A."/>
            <person name="McFadden G.I."/>
            <person name="Lane C.E."/>
            <person name="Keeling P.J."/>
            <person name="Gray M.W."/>
            <person name="Grigoriev I.V."/>
            <person name="Archibald J.M."/>
        </authorList>
    </citation>
    <scope>NUCLEOTIDE SEQUENCE</scope>
    <source>
        <strain evidence="15 17">CCMP2712</strain>
    </source>
</reference>
<dbReference type="GO" id="GO:0007017">
    <property type="term" value="P:microtubule-based process"/>
    <property type="evidence" value="ECO:0007669"/>
    <property type="project" value="InterPro"/>
</dbReference>
<keyword evidence="17" id="KW-1185">Reference proteome</keyword>
<evidence type="ECO:0000313" key="15">
    <source>
        <dbReference type="EMBL" id="EKX51724.1"/>
    </source>
</evidence>
<evidence type="ECO:0000256" key="11">
    <source>
        <dbReference type="ARBA" id="ARBA00031871"/>
    </source>
</evidence>
<comment type="pathway">
    <text evidence="1">Cofactor biosynthesis; FAD biosynthesis; FAD from FMN: step 1/1.</text>
</comment>
<evidence type="ECO:0000256" key="9">
    <source>
        <dbReference type="ARBA" id="ARBA00022840"/>
    </source>
</evidence>
<evidence type="ECO:0000256" key="10">
    <source>
        <dbReference type="ARBA" id="ARBA00031145"/>
    </source>
</evidence>
<dbReference type="GO" id="GO:0005525">
    <property type="term" value="F:GTP binding"/>
    <property type="evidence" value="ECO:0007669"/>
    <property type="project" value="InterPro"/>
</dbReference>
<dbReference type="Gene3D" id="3.40.980.10">
    <property type="entry name" value="MoaB/Mog-like domain"/>
    <property type="match status" value="1"/>
</dbReference>
<evidence type="ECO:0000256" key="2">
    <source>
        <dbReference type="ARBA" id="ARBA00012393"/>
    </source>
</evidence>
<dbReference type="STRING" id="905079.L1JTT2"/>
<dbReference type="eggNOG" id="KOG2644">
    <property type="taxonomic scope" value="Eukaryota"/>
</dbReference>
<sequence length="304" mass="34056">IDRILDVFEPGQLALSFNGGKDSTVLMHLIKEACDLHPTHSFTHIQPIWFQNPDNEFPEMQQYVRQVADEHFTYDEGLKTVADEKLNRLWTMHITNPRDFIDALVYLSSSTGLRSTIKEPSLMRFSPILEWSYRDIWDFIQALELPYCSLYDEGYTSIGSVIDTVRNPALLRQNMEPLLTKYFPAWSLMDESKENGSRIKALTQSAIGPDGQRSNTAGDTAAVLIIGDEIVSGLIEEDYSHILGGALQNVGIALKQVMKIENDVDVIAFMVRRMSPVHKYLFIAGGTGAGHEDVTLTAVAKAFG</sequence>
<dbReference type="InterPro" id="IPR001453">
    <property type="entry name" value="MoaB/Mog_dom"/>
</dbReference>
<dbReference type="PANTHER" id="PTHR23293:SF9">
    <property type="entry name" value="FAD SYNTHASE"/>
    <property type="match status" value="1"/>
</dbReference>
<evidence type="ECO:0000256" key="1">
    <source>
        <dbReference type="ARBA" id="ARBA00004726"/>
    </source>
</evidence>
<dbReference type="InterPro" id="IPR036425">
    <property type="entry name" value="MoaB/Mog-like_dom_sf"/>
</dbReference>
<evidence type="ECO:0000256" key="7">
    <source>
        <dbReference type="ARBA" id="ARBA00022741"/>
    </source>
</evidence>
<dbReference type="HOGENOM" id="CLU_029083_0_0_1"/>
<dbReference type="Proteomes" id="UP000011087">
    <property type="component" value="Unassembled WGS sequence"/>
</dbReference>
<comment type="catalytic activity">
    <reaction evidence="12">
        <text>FMN + ATP + H(+) = FAD + diphosphate</text>
        <dbReference type="Rhea" id="RHEA:17237"/>
        <dbReference type="ChEBI" id="CHEBI:15378"/>
        <dbReference type="ChEBI" id="CHEBI:30616"/>
        <dbReference type="ChEBI" id="CHEBI:33019"/>
        <dbReference type="ChEBI" id="CHEBI:57692"/>
        <dbReference type="ChEBI" id="CHEBI:58210"/>
        <dbReference type="EC" id="2.7.7.2"/>
    </reaction>
</comment>
<feature type="domain" description="Phosphoadenosine phosphosulphate reductase" evidence="14">
    <location>
        <begin position="120"/>
        <end position="164"/>
    </location>
</feature>
<dbReference type="OrthoDB" id="270728at2759"/>
<dbReference type="EC" id="2.7.7.2" evidence="2"/>
<keyword evidence="5" id="KW-0808">Transferase</keyword>
<reference evidence="16" key="3">
    <citation type="submission" date="2016-03" db="UniProtKB">
        <authorList>
            <consortium name="EnsemblProtists"/>
        </authorList>
    </citation>
    <scope>IDENTIFICATION</scope>
</reference>
<keyword evidence="8" id="KW-0274">FAD</keyword>
<dbReference type="AlphaFoldDB" id="L1JTT2"/>
<dbReference type="InterPro" id="IPR014729">
    <property type="entry name" value="Rossmann-like_a/b/a_fold"/>
</dbReference>
<keyword evidence="3" id="KW-0285">Flavoprotein</keyword>
<organism evidence="15">
    <name type="scientific">Guillardia theta (strain CCMP2712)</name>
    <name type="common">Cryptophyte</name>
    <dbReference type="NCBI Taxonomy" id="905079"/>
    <lineage>
        <taxon>Eukaryota</taxon>
        <taxon>Cryptophyceae</taxon>
        <taxon>Pyrenomonadales</taxon>
        <taxon>Geminigeraceae</taxon>
        <taxon>Guillardia</taxon>
    </lineage>
</organism>
<feature type="non-terminal residue" evidence="15">
    <location>
        <position position="1"/>
    </location>
</feature>
<dbReference type="SUPFAM" id="SSF52402">
    <property type="entry name" value="Adenine nucleotide alpha hydrolases-like"/>
    <property type="match status" value="1"/>
</dbReference>
<dbReference type="OMA" id="LPYCCLY"/>